<dbReference type="Gene3D" id="3.40.50.150">
    <property type="entry name" value="Vaccinia Virus protein VP39"/>
    <property type="match status" value="1"/>
</dbReference>
<name>A0A6C0EPB4_9ZZZZ</name>
<dbReference type="InterPro" id="IPR029063">
    <property type="entry name" value="SAM-dependent_MTases_sf"/>
</dbReference>
<dbReference type="EMBL" id="MN738892">
    <property type="protein sequence ID" value="QHT30149.1"/>
    <property type="molecule type" value="Genomic_DNA"/>
</dbReference>
<dbReference type="SUPFAM" id="SSF53335">
    <property type="entry name" value="S-adenosyl-L-methionine-dependent methyltransferases"/>
    <property type="match status" value="1"/>
</dbReference>
<organism evidence="1">
    <name type="scientific">viral metagenome</name>
    <dbReference type="NCBI Taxonomy" id="1070528"/>
    <lineage>
        <taxon>unclassified sequences</taxon>
        <taxon>metagenomes</taxon>
        <taxon>organismal metagenomes</taxon>
    </lineage>
</organism>
<protein>
    <submittedName>
        <fullName evidence="1">Uncharacterized protein</fullName>
    </submittedName>
</protein>
<sequence length="274" mass="31736">MSAIKSTGLKRKTTDKYYTSESTVNKCIDLIKGKINIQENDLCIEPSAGNGAFINGIKSLFKNYKFYDLEPENSEIIKQDYLEYTTIETNFNKTHVIGNPPFGRQSSLAIKFIKKSAEYCDSISFILPKSFKKDSLKKHFPLHFHLECEYDMPKNSFIVDGQSYDVPCVFQIWIKKKTQRSVPKKLTPNKYTFVKKTDEHDISFRRVGVYAGKVDRDTEEKSFQSHYFIKFDKPLTDELFDKLSNINYSCKDNTVGPKSIGKQDLMKEFNKIIL</sequence>
<proteinExistence type="predicted"/>
<dbReference type="AlphaFoldDB" id="A0A6C0EPB4"/>
<reference evidence="1" key="1">
    <citation type="journal article" date="2020" name="Nature">
        <title>Giant virus diversity and host interactions through global metagenomics.</title>
        <authorList>
            <person name="Schulz F."/>
            <person name="Roux S."/>
            <person name="Paez-Espino D."/>
            <person name="Jungbluth S."/>
            <person name="Walsh D.A."/>
            <person name="Denef V.J."/>
            <person name="McMahon K.D."/>
            <person name="Konstantinidis K.T."/>
            <person name="Eloe-Fadrosh E.A."/>
            <person name="Kyrpides N.C."/>
            <person name="Woyke T."/>
        </authorList>
    </citation>
    <scope>NUCLEOTIDE SEQUENCE</scope>
    <source>
        <strain evidence="1">GVMAG-M-3300009149-34</strain>
    </source>
</reference>
<accession>A0A6C0EPB4</accession>
<evidence type="ECO:0000313" key="1">
    <source>
        <dbReference type="EMBL" id="QHT30149.1"/>
    </source>
</evidence>